<dbReference type="EMBL" id="KQ423077">
    <property type="protein sequence ID" value="KOF73627.1"/>
    <property type="molecule type" value="Genomic_DNA"/>
</dbReference>
<feature type="region of interest" description="Disordered" evidence="1">
    <location>
        <begin position="66"/>
        <end position="102"/>
    </location>
</feature>
<keyword evidence="3" id="KW-0732">Signal</keyword>
<evidence type="ECO:0008006" key="5">
    <source>
        <dbReference type="Google" id="ProtNLM"/>
    </source>
</evidence>
<sequence>MRTSNFLALILLVYGVYTSPFLKQLVRSTEMNNERKSITTTITAREYPVAIIATGTALGRASGTTSASITRTATTTPTTSPRTITKIATPTTTPTTKIPTTPTTKIHSVSTAAIVVSTIFSLGVAIGFFIVAYRIIKKRWFVAEGYNLLDLEEVTTDHAPKKY</sequence>
<evidence type="ECO:0000256" key="2">
    <source>
        <dbReference type="SAM" id="Phobius"/>
    </source>
</evidence>
<keyword evidence="2" id="KW-0812">Transmembrane</keyword>
<feature type="transmembrane region" description="Helical" evidence="2">
    <location>
        <begin position="112"/>
        <end position="133"/>
    </location>
</feature>
<feature type="chain" id="PRO_5005582849" description="Syndecan/Neurexin domain-containing protein" evidence="3">
    <location>
        <begin position="19"/>
        <end position="163"/>
    </location>
</feature>
<keyword evidence="2" id="KW-1133">Transmembrane helix</keyword>
<accession>A0A0L8G9F3</accession>
<organism evidence="4">
    <name type="scientific">Octopus bimaculoides</name>
    <name type="common">California two-spotted octopus</name>
    <dbReference type="NCBI Taxonomy" id="37653"/>
    <lineage>
        <taxon>Eukaryota</taxon>
        <taxon>Metazoa</taxon>
        <taxon>Spiralia</taxon>
        <taxon>Lophotrochozoa</taxon>
        <taxon>Mollusca</taxon>
        <taxon>Cephalopoda</taxon>
        <taxon>Coleoidea</taxon>
        <taxon>Octopodiformes</taxon>
        <taxon>Octopoda</taxon>
        <taxon>Incirrata</taxon>
        <taxon>Octopodidae</taxon>
        <taxon>Octopus</taxon>
    </lineage>
</organism>
<gene>
    <name evidence="4" type="ORF">OCBIM_22037604mg</name>
</gene>
<keyword evidence="2" id="KW-0472">Membrane</keyword>
<feature type="signal peptide" evidence="3">
    <location>
        <begin position="1"/>
        <end position="18"/>
    </location>
</feature>
<name>A0A0L8G9F3_OCTBM</name>
<reference evidence="4" key="1">
    <citation type="submission" date="2015-07" db="EMBL/GenBank/DDBJ databases">
        <title>MeaNS - Measles Nucleotide Surveillance Program.</title>
        <authorList>
            <person name="Tran T."/>
            <person name="Druce J."/>
        </authorList>
    </citation>
    <scope>NUCLEOTIDE SEQUENCE</scope>
    <source>
        <strain evidence="4">UCB-OBI-ISO-001</strain>
        <tissue evidence="4">Gonad</tissue>
    </source>
</reference>
<evidence type="ECO:0000256" key="1">
    <source>
        <dbReference type="SAM" id="MobiDB-lite"/>
    </source>
</evidence>
<dbReference type="AlphaFoldDB" id="A0A0L8G9F3"/>
<evidence type="ECO:0000313" key="4">
    <source>
        <dbReference type="EMBL" id="KOF73627.1"/>
    </source>
</evidence>
<evidence type="ECO:0000256" key="3">
    <source>
        <dbReference type="SAM" id="SignalP"/>
    </source>
</evidence>
<protein>
    <recommendedName>
        <fullName evidence="5">Syndecan/Neurexin domain-containing protein</fullName>
    </recommendedName>
</protein>
<proteinExistence type="predicted"/>